<feature type="domain" description="Tc1-like transposase DDE" evidence="1">
    <location>
        <begin position="106"/>
        <end position="254"/>
    </location>
</feature>
<dbReference type="VEuPathDB" id="FungiDB:RO3G_01322"/>
<dbReference type="GeneID" id="93608294"/>
<dbReference type="AlphaFoldDB" id="I1BK88"/>
<evidence type="ECO:0000259" key="1">
    <source>
        <dbReference type="Pfam" id="PF13358"/>
    </source>
</evidence>
<sequence length="305" mass="35391">MQPLTEDRKNTIEFYLRQGFSYHKIAKLVKVSSSTVHKIRLELGLPARIDKGGRPKALTKREQQHLVRSVTVDGLENAVQAQQSLEQNLGKSVSHIDWTVNNWMNVIWSDETKVNRFGSDGKSYAWKVPGQPLKKHQVCETVKHGGGSIMVWSCISWYGPGYIVDVGKNMTKDVYLEVLQDDLMKSLAWYMEESGKSTSKFIFMQDNDPKHTAKVVSKWLNEQEFYVMKWPPQSLDLNPIENMWQLLKRRLFKNYDCPPCGIHELWDRIGHTWYQITAEECQRFIKSMPDRCRAVIEADGLYIGY</sequence>
<dbReference type="eggNOG" id="ENOG502QUTZ">
    <property type="taxonomic scope" value="Eukaryota"/>
</dbReference>
<dbReference type="Pfam" id="PF13358">
    <property type="entry name" value="DDE_3"/>
    <property type="match status" value="1"/>
</dbReference>
<dbReference type="Proteomes" id="UP000009138">
    <property type="component" value="Unassembled WGS sequence"/>
</dbReference>
<name>I1BK88_RHIO9</name>
<dbReference type="RefSeq" id="XP_067512014.1">
    <property type="nucleotide sequence ID" value="XM_067655913.1"/>
</dbReference>
<evidence type="ECO:0000313" key="2">
    <source>
        <dbReference type="EMBL" id="EIE76618.1"/>
    </source>
</evidence>
<dbReference type="InterPro" id="IPR052338">
    <property type="entry name" value="Transposase_5"/>
</dbReference>
<dbReference type="Gene3D" id="3.30.420.10">
    <property type="entry name" value="Ribonuclease H-like superfamily/Ribonuclease H"/>
    <property type="match status" value="1"/>
</dbReference>
<proteinExistence type="predicted"/>
<dbReference type="OMA" id="MAVFVEC"/>
<dbReference type="GO" id="GO:0003676">
    <property type="term" value="F:nucleic acid binding"/>
    <property type="evidence" value="ECO:0007669"/>
    <property type="project" value="InterPro"/>
</dbReference>
<dbReference type="InterPro" id="IPR036397">
    <property type="entry name" value="RNaseH_sf"/>
</dbReference>
<protein>
    <recommendedName>
        <fullName evidence="1">Tc1-like transposase DDE domain-containing protein</fullName>
    </recommendedName>
</protein>
<gene>
    <name evidence="2" type="ORF">RO3G_01322</name>
</gene>
<accession>I1BK88</accession>
<dbReference type="PANTHER" id="PTHR23022:SF135">
    <property type="entry name" value="SI:DKEY-77F5.3"/>
    <property type="match status" value="1"/>
</dbReference>
<dbReference type="EMBL" id="CH476732">
    <property type="protein sequence ID" value="EIE76618.1"/>
    <property type="molecule type" value="Genomic_DNA"/>
</dbReference>
<reference evidence="2 3" key="1">
    <citation type="journal article" date="2009" name="PLoS Genet.">
        <title>Genomic analysis of the basal lineage fungus Rhizopus oryzae reveals a whole-genome duplication.</title>
        <authorList>
            <person name="Ma L.-J."/>
            <person name="Ibrahim A.S."/>
            <person name="Skory C."/>
            <person name="Grabherr M.G."/>
            <person name="Burger G."/>
            <person name="Butler M."/>
            <person name="Elias M."/>
            <person name="Idnurm A."/>
            <person name="Lang B.F."/>
            <person name="Sone T."/>
            <person name="Abe A."/>
            <person name="Calvo S.E."/>
            <person name="Corrochano L.M."/>
            <person name="Engels R."/>
            <person name="Fu J."/>
            <person name="Hansberg W."/>
            <person name="Kim J.-M."/>
            <person name="Kodira C.D."/>
            <person name="Koehrsen M.J."/>
            <person name="Liu B."/>
            <person name="Miranda-Saavedra D."/>
            <person name="O'Leary S."/>
            <person name="Ortiz-Castellanos L."/>
            <person name="Poulter R."/>
            <person name="Rodriguez-Romero J."/>
            <person name="Ruiz-Herrera J."/>
            <person name="Shen Y.-Q."/>
            <person name="Zeng Q."/>
            <person name="Galagan J."/>
            <person name="Birren B.W."/>
            <person name="Cuomo C.A."/>
            <person name="Wickes B.L."/>
        </authorList>
    </citation>
    <scope>NUCLEOTIDE SEQUENCE [LARGE SCALE GENOMIC DNA]</scope>
    <source>
        <strain evidence="3">RA 99-880 / ATCC MYA-4621 / FGSC 9543 / NRRL 43880</strain>
    </source>
</reference>
<keyword evidence="3" id="KW-1185">Reference proteome</keyword>
<dbReference type="InterPro" id="IPR038717">
    <property type="entry name" value="Tc1-like_DDE_dom"/>
</dbReference>
<dbReference type="STRING" id="246409.I1BK88"/>
<organism evidence="2 3">
    <name type="scientific">Rhizopus delemar (strain RA 99-880 / ATCC MYA-4621 / FGSC 9543 / NRRL 43880)</name>
    <name type="common">Mucormycosis agent</name>
    <name type="synonym">Rhizopus arrhizus var. delemar</name>
    <dbReference type="NCBI Taxonomy" id="246409"/>
    <lineage>
        <taxon>Eukaryota</taxon>
        <taxon>Fungi</taxon>
        <taxon>Fungi incertae sedis</taxon>
        <taxon>Mucoromycota</taxon>
        <taxon>Mucoromycotina</taxon>
        <taxon>Mucoromycetes</taxon>
        <taxon>Mucorales</taxon>
        <taxon>Mucorineae</taxon>
        <taxon>Rhizopodaceae</taxon>
        <taxon>Rhizopus</taxon>
    </lineage>
</organism>
<evidence type="ECO:0000313" key="3">
    <source>
        <dbReference type="Proteomes" id="UP000009138"/>
    </source>
</evidence>
<dbReference type="InParanoid" id="I1BK88"/>
<dbReference type="PANTHER" id="PTHR23022">
    <property type="entry name" value="TRANSPOSABLE ELEMENT-RELATED"/>
    <property type="match status" value="1"/>
</dbReference>